<gene>
    <name evidence="6" type="ORF">RHGRI_021387</name>
</gene>
<evidence type="ECO:0000256" key="2">
    <source>
        <dbReference type="PROSITE-ProRule" id="PRU00708"/>
    </source>
</evidence>
<dbReference type="Gene3D" id="1.25.40.10">
    <property type="entry name" value="Tetratricopeptide repeat domain"/>
    <property type="match status" value="9"/>
</dbReference>
<dbReference type="Pfam" id="PF03108">
    <property type="entry name" value="DBD_Tnp_Mut"/>
    <property type="match status" value="1"/>
</dbReference>
<dbReference type="InterPro" id="IPR004332">
    <property type="entry name" value="Transposase_MuDR"/>
</dbReference>
<feature type="region of interest" description="Disordered" evidence="3">
    <location>
        <begin position="1363"/>
        <end position="1391"/>
    </location>
</feature>
<reference evidence="6" key="1">
    <citation type="submission" date="2020-08" db="EMBL/GenBank/DDBJ databases">
        <title>Plant Genome Project.</title>
        <authorList>
            <person name="Zhang R.-G."/>
        </authorList>
    </citation>
    <scope>NUCLEOTIDE SEQUENCE</scope>
    <source>
        <strain evidence="6">WSP0</strain>
        <tissue evidence="6">Leaf</tissue>
    </source>
</reference>
<feature type="compositionally biased region" description="Polar residues" evidence="3">
    <location>
        <begin position="1283"/>
        <end position="1294"/>
    </location>
</feature>
<protein>
    <recommendedName>
        <fullName evidence="8">Pentatricopeptide repeat-containing protein</fullName>
    </recommendedName>
</protein>
<evidence type="ECO:0008006" key="8">
    <source>
        <dbReference type="Google" id="ProtNLM"/>
    </source>
</evidence>
<dbReference type="SUPFAM" id="SSF48452">
    <property type="entry name" value="TPR-like"/>
    <property type="match status" value="1"/>
</dbReference>
<feature type="repeat" description="PPR" evidence="2">
    <location>
        <begin position="573"/>
        <end position="607"/>
    </location>
</feature>
<comment type="caution">
    <text evidence="6">The sequence shown here is derived from an EMBL/GenBank/DDBJ whole genome shotgun (WGS) entry which is preliminary data.</text>
</comment>
<dbReference type="InterPro" id="IPR051222">
    <property type="entry name" value="PPR/CCM1_RNA-binding"/>
</dbReference>
<feature type="compositionally biased region" description="Low complexity" evidence="3">
    <location>
        <begin position="1372"/>
        <end position="1381"/>
    </location>
</feature>
<dbReference type="Pfam" id="PF26130">
    <property type="entry name" value="PB1-like"/>
    <property type="match status" value="1"/>
</dbReference>
<feature type="repeat" description="PPR" evidence="2">
    <location>
        <begin position="608"/>
        <end position="642"/>
    </location>
</feature>
<name>A0AAV6JNZ2_9ERIC</name>
<dbReference type="InterPro" id="IPR002885">
    <property type="entry name" value="PPR_rpt"/>
</dbReference>
<feature type="repeat" description="PPR" evidence="2">
    <location>
        <begin position="93"/>
        <end position="127"/>
    </location>
</feature>
<evidence type="ECO:0000259" key="4">
    <source>
        <dbReference type="Pfam" id="PF03108"/>
    </source>
</evidence>
<feature type="repeat" description="PPR" evidence="2">
    <location>
        <begin position="433"/>
        <end position="467"/>
    </location>
</feature>
<dbReference type="PROSITE" id="PS51375">
    <property type="entry name" value="PPR"/>
    <property type="match status" value="18"/>
</dbReference>
<feature type="repeat" description="PPR" evidence="2">
    <location>
        <begin position="162"/>
        <end position="196"/>
    </location>
</feature>
<feature type="repeat" description="PPR" evidence="2">
    <location>
        <begin position="363"/>
        <end position="397"/>
    </location>
</feature>
<organism evidence="6 7">
    <name type="scientific">Rhododendron griersonianum</name>
    <dbReference type="NCBI Taxonomy" id="479676"/>
    <lineage>
        <taxon>Eukaryota</taxon>
        <taxon>Viridiplantae</taxon>
        <taxon>Streptophyta</taxon>
        <taxon>Embryophyta</taxon>
        <taxon>Tracheophyta</taxon>
        <taxon>Spermatophyta</taxon>
        <taxon>Magnoliopsida</taxon>
        <taxon>eudicotyledons</taxon>
        <taxon>Gunneridae</taxon>
        <taxon>Pentapetalae</taxon>
        <taxon>asterids</taxon>
        <taxon>Ericales</taxon>
        <taxon>Ericaceae</taxon>
        <taxon>Ericoideae</taxon>
        <taxon>Rhodoreae</taxon>
        <taxon>Rhododendron</taxon>
    </lineage>
</organism>
<accession>A0AAV6JNZ2</accession>
<feature type="repeat" description="PPR" evidence="2">
    <location>
        <begin position="817"/>
        <end position="851"/>
    </location>
</feature>
<feature type="repeat" description="PPR" evidence="2">
    <location>
        <begin position="887"/>
        <end position="921"/>
    </location>
</feature>
<sequence>MKHFIKHLGSNLSSSSSHHHSLSSLSLHYLLTPTHSFNSSSSASSQPHQTTRPNFRASLFCSLIHLLLSSGHLSAAVDAFAAMRRTHRLVPPDQSAWNRLLRGFNDAGLVSEVWPVYSDMLSSGFGPNVFTRNIVIHSLCKAGNLNLALELLRTKSRKMEIDTFCYNTVIWGFCKLGSAHQGLGLVSEMVKNGVPVDSFTCNILGKGFCQVGMLGYAEMVMDGFVLAGRVCRDLVGFNTLIHGYCEAGEVSAALELMESMQREGIVPDIVSYNTLIDGLCKMGDFVGANIVVDEHLSQRSMDDDGGCLKNDGAEKNDFAVGGLELKQNIITYTSVISGYSKWRRLEEALSLYDDMLENGLLPDTVTYSSLMNAFCKHGRLAQAEELFNEMERMGVDPNHVSYSILIDSYLKRRNSMGASALQSQMVVRGIAFDVVMFTTLMDGLFKVGKPLEAEDMFRTLLNLNLIPSHISYSALIDGRSKLGDMKGVESVLQVMEAQNVHANAIIYSSVIKGYTRKGMLDAAANVMRNMVRKNVRPNVSTYCILIDGYFKAGKPEIANDLYEDMKLRGVEENNFILDVLVNNLKRGGKMDEAQVVFGDMVSKGLSTDRVNYTSLMDGFFKVGKESAALDVAEEMAEKNMEFDTIAYNAFINGLMRLGEYEPQSLFTGMRQSGLAPNLATYNTMINAYCKKGNLGNALKLWEDMKNSGFMPNLITCNTMVGGLCQAGEIDKAMDLLNEVMVVGFHPTSTTQRLVLEAVSVNKRADMILDMHERLVHMGLKLDRVAYNTLITILCRLGMTRKAKLVLEEMTGKGISADTITYNAFICGYCKSSHLKSAFATYSQMLTEGVSPNIVTYNILLGRLLANRLIHEASELIDEMKERGFVPNGETYNVLVSAHAKMQNNKEAIKFYCEMVTKGFVPRTSTYNALISCFAAVGKMKQARELMNEMQVRSVPPNSSTYDILISGWCKLSNHSEQDRVLKKSYRAEAKKLFVEMNEKGFIPCETTLKCISPIVAKPGKKVAECTGVVLFNSQGIKYSSDELFSCLSIQWFVGFQPIFNVASQVIEDRSAVAEAPAPAPADDYDAVTPESAPLSTTGMAWILRAPNGFKPKYSSPEYFTIKLNHDGNLVKEDMLEYYVGGTVNYFDFCDNDRISRTELRAICKEVGYVEEVSLYYRVCHLDGKWVFNIFQTDSDVTSMVQSLNNDLLELYLVNSHLEGSTKVEHNKYVDVEDGLLDIDITSWEWDCGSFSQDNYTCMDLSTHIPSTRENPSPTKEPPPINEPQPTSRQNQPPTTGRRRRRHLDHDSNSESDFDFDVFIDSDYDLSEDDDALFDANVDKEIEWTGVRQKRVVRSDILHDCLSETESEEGDSSDGFMSFDSASSDEDGKKKPKFRKYRPVLGKVQPIIEEKMIFKNRAQCVEAIRQHAIVNGKEITFEKNDTDRVRAHCATNCPWKILASSITTDRITLQVKTYNPNHDCGWMWTNKLLNSRVDQCNE</sequence>
<feature type="repeat" description="PPR" evidence="2">
    <location>
        <begin position="922"/>
        <end position="956"/>
    </location>
</feature>
<dbReference type="EMBL" id="JACTNZ010000007">
    <property type="protein sequence ID" value="KAG5541532.1"/>
    <property type="molecule type" value="Genomic_DNA"/>
</dbReference>
<feature type="domain" description="Transposase MuDR plant" evidence="4">
    <location>
        <begin position="1413"/>
        <end position="1463"/>
    </location>
</feature>
<feature type="domain" description="PB1-like" evidence="5">
    <location>
        <begin position="1117"/>
        <end position="1210"/>
    </location>
</feature>
<evidence type="ECO:0000256" key="1">
    <source>
        <dbReference type="ARBA" id="ARBA00022737"/>
    </source>
</evidence>
<dbReference type="Pfam" id="PF01535">
    <property type="entry name" value="PPR"/>
    <property type="match status" value="3"/>
</dbReference>
<feature type="repeat" description="PPR" evidence="2">
    <location>
        <begin position="503"/>
        <end position="537"/>
    </location>
</feature>
<proteinExistence type="predicted"/>
<dbReference type="PANTHER" id="PTHR47942:SF16">
    <property type="entry name" value="PENTATRICOPEPTIDE REPEAT DOMAIN CONTAINING PROTEIN-RELATED"/>
    <property type="match status" value="1"/>
</dbReference>
<feature type="repeat" description="PPR" evidence="2">
    <location>
        <begin position="712"/>
        <end position="746"/>
    </location>
</feature>
<dbReference type="PANTHER" id="PTHR47942">
    <property type="entry name" value="TETRATRICOPEPTIDE REPEAT (TPR)-LIKE SUPERFAMILY PROTEIN-RELATED"/>
    <property type="match status" value="1"/>
</dbReference>
<evidence type="ECO:0000313" key="7">
    <source>
        <dbReference type="Proteomes" id="UP000823749"/>
    </source>
</evidence>
<dbReference type="NCBIfam" id="TIGR00756">
    <property type="entry name" value="PPR"/>
    <property type="match status" value="15"/>
</dbReference>
<evidence type="ECO:0000256" key="3">
    <source>
        <dbReference type="SAM" id="MobiDB-lite"/>
    </source>
</evidence>
<feature type="region of interest" description="Disordered" evidence="3">
    <location>
        <begin position="1261"/>
        <end position="1308"/>
    </location>
</feature>
<feature type="repeat" description="PPR" evidence="2">
    <location>
        <begin position="538"/>
        <end position="572"/>
    </location>
</feature>
<feature type="repeat" description="PPR" evidence="2">
    <location>
        <begin position="782"/>
        <end position="816"/>
    </location>
</feature>
<feature type="repeat" description="PPR" evidence="2">
    <location>
        <begin position="233"/>
        <end position="267"/>
    </location>
</feature>
<dbReference type="Proteomes" id="UP000823749">
    <property type="component" value="Chromosome 7"/>
</dbReference>
<dbReference type="Pfam" id="PF13041">
    <property type="entry name" value="PPR_2"/>
    <property type="match status" value="10"/>
</dbReference>
<feature type="repeat" description="PPR" evidence="2">
    <location>
        <begin position="268"/>
        <end position="303"/>
    </location>
</feature>
<feature type="repeat" description="PPR" evidence="2">
    <location>
        <begin position="677"/>
        <end position="711"/>
    </location>
</feature>
<dbReference type="InterPro" id="IPR058594">
    <property type="entry name" value="PB1-like_dom_pln"/>
</dbReference>
<evidence type="ECO:0000313" key="6">
    <source>
        <dbReference type="EMBL" id="KAG5541532.1"/>
    </source>
</evidence>
<dbReference type="Pfam" id="PF12854">
    <property type="entry name" value="PPR_1"/>
    <property type="match status" value="1"/>
</dbReference>
<evidence type="ECO:0000259" key="5">
    <source>
        <dbReference type="Pfam" id="PF26130"/>
    </source>
</evidence>
<keyword evidence="7" id="KW-1185">Reference proteome</keyword>
<feature type="repeat" description="PPR" evidence="2">
    <location>
        <begin position="328"/>
        <end position="362"/>
    </location>
</feature>
<keyword evidence="1" id="KW-0677">Repeat</keyword>
<feature type="compositionally biased region" description="Polar residues" evidence="3">
    <location>
        <begin position="1263"/>
        <end position="1273"/>
    </location>
</feature>
<dbReference type="InterPro" id="IPR011990">
    <property type="entry name" value="TPR-like_helical_dom_sf"/>
</dbReference>
<feature type="repeat" description="PPR" evidence="2">
    <location>
        <begin position="852"/>
        <end position="886"/>
    </location>
</feature>